<dbReference type="AlphaFoldDB" id="A0A4R4QER8"/>
<dbReference type="EMBL" id="SMKA01000010">
    <property type="protein sequence ID" value="TDC34008.1"/>
    <property type="molecule type" value="Genomic_DNA"/>
</dbReference>
<feature type="domain" description="Ricin B lectin" evidence="2">
    <location>
        <begin position="98"/>
        <end position="183"/>
    </location>
</feature>
<evidence type="ECO:0000259" key="2">
    <source>
        <dbReference type="Pfam" id="PF14200"/>
    </source>
</evidence>
<sequence>MLRSKVLSRRAAAVVGLCAVSLVAAPGLAGATPDARVASASTTAIFFRTYQIGVGADKVQFAPSDRRSNSPLTFVPAFVPDRRFSGATVGDPNTPRDRQWAIVSSLEPGARSIVNRATETCADIEEDRERTPAVDPDGRDPMGARVVLRTCDGTKSQRWKVVTASGNSTHFVNLFTNLVFTQTGDAITLQPFQKRLTGQLYGSTFVQVVAG</sequence>
<comment type="caution">
    <text evidence="3">The sequence shown here is derived from an EMBL/GenBank/DDBJ whole genome shotgun (WGS) entry which is preliminary data.</text>
</comment>
<accession>A0A4R4QER8</accession>
<name>A0A4R4QER8_9ACTN</name>
<feature type="chain" id="PRO_5039026975" description="Ricin B lectin domain-containing protein" evidence="1">
    <location>
        <begin position="25"/>
        <end position="211"/>
    </location>
</feature>
<dbReference type="InterPro" id="IPR000772">
    <property type="entry name" value="Ricin_B_lectin"/>
</dbReference>
<evidence type="ECO:0000313" key="3">
    <source>
        <dbReference type="EMBL" id="TDC34008.1"/>
    </source>
</evidence>
<dbReference type="Pfam" id="PF14200">
    <property type="entry name" value="RicinB_lectin_2"/>
    <property type="match status" value="1"/>
</dbReference>
<dbReference type="PROSITE" id="PS50231">
    <property type="entry name" value="RICIN_B_LECTIN"/>
    <property type="match status" value="1"/>
</dbReference>
<evidence type="ECO:0000256" key="1">
    <source>
        <dbReference type="SAM" id="SignalP"/>
    </source>
</evidence>
<dbReference type="Proteomes" id="UP000295075">
    <property type="component" value="Unassembled WGS sequence"/>
</dbReference>
<dbReference type="OrthoDB" id="3396907at2"/>
<proteinExistence type="predicted"/>
<evidence type="ECO:0000313" key="4">
    <source>
        <dbReference type="Proteomes" id="UP000295075"/>
    </source>
</evidence>
<protein>
    <recommendedName>
        <fullName evidence="2">Ricin B lectin domain-containing protein</fullName>
    </recommendedName>
</protein>
<reference evidence="3 4" key="1">
    <citation type="submission" date="2019-03" db="EMBL/GenBank/DDBJ databases">
        <title>Draft genome sequences of novel Actinobacteria.</title>
        <authorList>
            <person name="Sahin N."/>
            <person name="Ay H."/>
            <person name="Saygin H."/>
        </authorList>
    </citation>
    <scope>NUCLEOTIDE SEQUENCE [LARGE SCALE GENOMIC DNA]</scope>
    <source>
        <strain evidence="3 4">JCM 30547</strain>
    </source>
</reference>
<dbReference type="SUPFAM" id="SSF50370">
    <property type="entry name" value="Ricin B-like lectins"/>
    <property type="match status" value="1"/>
</dbReference>
<gene>
    <name evidence="3" type="ORF">E1261_04685</name>
</gene>
<dbReference type="CDD" id="cd00161">
    <property type="entry name" value="beta-trefoil_Ricin-like"/>
    <property type="match status" value="1"/>
</dbReference>
<dbReference type="Gene3D" id="2.80.10.50">
    <property type="match status" value="1"/>
</dbReference>
<keyword evidence="4" id="KW-1185">Reference proteome</keyword>
<dbReference type="RefSeq" id="WP_132402381.1">
    <property type="nucleotide sequence ID" value="NZ_SMKA01000010.1"/>
</dbReference>
<dbReference type="InterPro" id="IPR035992">
    <property type="entry name" value="Ricin_B-like_lectins"/>
</dbReference>
<keyword evidence="1" id="KW-0732">Signal</keyword>
<organism evidence="3 4">
    <name type="scientific">Kribbella albertanoniae</name>
    <dbReference type="NCBI Taxonomy" id="1266829"/>
    <lineage>
        <taxon>Bacteria</taxon>
        <taxon>Bacillati</taxon>
        <taxon>Actinomycetota</taxon>
        <taxon>Actinomycetes</taxon>
        <taxon>Propionibacteriales</taxon>
        <taxon>Kribbellaceae</taxon>
        <taxon>Kribbella</taxon>
    </lineage>
</organism>
<feature type="signal peptide" evidence="1">
    <location>
        <begin position="1"/>
        <end position="24"/>
    </location>
</feature>